<comment type="subcellular location">
    <subcellularLocation>
        <location evidence="1">Nucleus</location>
    </subcellularLocation>
</comment>
<evidence type="ECO:0000256" key="7">
    <source>
        <dbReference type="ARBA" id="ARBA00053668"/>
    </source>
</evidence>
<organism evidence="15">
    <name type="scientific">Xenopus tropicalis</name>
    <name type="common">Western clawed frog</name>
    <name type="synonym">Silurana tropicalis</name>
    <dbReference type="NCBI Taxonomy" id="8364"/>
    <lineage>
        <taxon>Eukaryota</taxon>
        <taxon>Metazoa</taxon>
        <taxon>Chordata</taxon>
        <taxon>Craniata</taxon>
        <taxon>Vertebrata</taxon>
        <taxon>Euteleostomi</taxon>
        <taxon>Amphibia</taxon>
        <taxon>Batrachia</taxon>
        <taxon>Anura</taxon>
        <taxon>Pipoidea</taxon>
        <taxon>Pipidae</taxon>
        <taxon>Xenopodinae</taxon>
        <taxon>Xenopus</taxon>
        <taxon>Silurana</taxon>
    </lineage>
</organism>
<accession>A0A1B8XY39</accession>
<feature type="region of interest" description="Disordered" evidence="13">
    <location>
        <begin position="76"/>
        <end position="101"/>
    </location>
</feature>
<dbReference type="SUPFAM" id="SSF50978">
    <property type="entry name" value="WD40 repeat-like"/>
    <property type="match status" value="1"/>
</dbReference>
<dbReference type="AlphaFoldDB" id="A0A1B8XY39"/>
<dbReference type="FunCoup" id="A0A1B8XY39">
    <property type="interactions" value="2505"/>
</dbReference>
<evidence type="ECO:0000256" key="6">
    <source>
        <dbReference type="ARBA" id="ARBA00023242"/>
    </source>
</evidence>
<feature type="compositionally biased region" description="Polar residues" evidence="13">
    <location>
        <begin position="312"/>
        <end position="321"/>
    </location>
</feature>
<gene>
    <name evidence="16" type="primary">gtf3c2</name>
    <name evidence="15" type="ORF">XENTR_v90029693mg</name>
</gene>
<reference evidence="15 16" key="2">
    <citation type="journal article" date="2010" name="Science">
        <title>The genome of the Western clawed frog Xenopus tropicalis.</title>
        <authorList>
            <person name="Hellsten U."/>
            <person name="Harland R.M."/>
            <person name="Gilchrist M.J."/>
            <person name="Hendrix D."/>
            <person name="Jurka J."/>
            <person name="Kapitonov V."/>
            <person name="Ovcharenko I."/>
            <person name="Putnam N.H."/>
            <person name="Shu S."/>
            <person name="Taher L."/>
            <person name="Blitz I.L."/>
            <person name="Blumberg B."/>
            <person name="Dichmann D.S."/>
            <person name="Dubchak I."/>
            <person name="Amaya E."/>
            <person name="Detter J.C."/>
            <person name="Fletcher R."/>
            <person name="Gerhard D.S."/>
            <person name="Goodstein D."/>
            <person name="Graves T."/>
            <person name="Grigoriev I.V."/>
            <person name="Grimwood J."/>
            <person name="Kawashima T."/>
            <person name="Lindquist E."/>
            <person name="Lucas S.M."/>
            <person name="Mead P.E."/>
            <person name="Mitros T."/>
            <person name="Ogino H."/>
            <person name="Ohta Y."/>
            <person name="Poliakov A.V."/>
            <person name="Pollet N."/>
            <person name="Robert J."/>
            <person name="Salamov A."/>
            <person name="Sater A.K."/>
            <person name="Schmutz J."/>
            <person name="Terry A."/>
            <person name="Vize P.D."/>
            <person name="Warren W.C."/>
            <person name="Wells D."/>
            <person name="Wills A."/>
            <person name="Wilson R.K."/>
            <person name="Zimmerman L.B."/>
            <person name="Zorn A.M."/>
            <person name="Grainger R."/>
            <person name="Grammer T."/>
            <person name="Khokha M.K."/>
            <person name="Richardson P.M."/>
            <person name="Rokhsar D.S."/>
        </authorList>
    </citation>
    <scope>NUCLEOTIDE SEQUENCE [LARGE SCALE GENOMIC DNA]</scope>
    <source>
        <strain evidence="15 16">Nigerian</strain>
    </source>
</reference>
<dbReference type="Xenbase" id="XB-GENE-997570">
    <property type="gene designation" value="gtf3c2"/>
</dbReference>
<dbReference type="EMBL" id="KV460796">
    <property type="protein sequence ID" value="OCA15587.1"/>
    <property type="molecule type" value="Genomic_DNA"/>
</dbReference>
<keyword evidence="2" id="KW-0597">Phosphoprotein</keyword>
<dbReference type="InterPro" id="IPR001680">
    <property type="entry name" value="WD40_rpt"/>
</dbReference>
<sequence>MGQRCLPRVPGGSPFPVVCRVFGFSSASLVGGLCYFSCCIFSIFYCIKHFFFLPPTTSDDVTSGLRQQHFLFNGGADEQSSRARRRPVRLMDPPASGTTETAAEGTMVLRVEESDGQAHAVPVAPGARSPGKQEPVNYLGHTPVKCCMVGSTGNTGAPPGDCRNNLSLSDSPVCVREEPSTQASLGCSAQAKRLNDPLSSPALPASVPEPMSPTLPCLHENGPPTGSQLTPLVKVPKKRGRKSKAELLLIRQAQALDAEALARQSLALRQESDNQDMETTPSGRPRRRAAKTALMYLHDLADELSSSGLSSPTKPSAVSDGSSDERGKSRRRKRKAEGSEEDSDYVVSEDVLKEAEFEEEDNESLSGAYEPELSTFRRKAFSTPGERSGPQIRGFADNGFHNSIMVPVWKASHVTAEYRDTCYSDWEFPDWIPSTENWHFLTHREAEPYLPAQRLSPPFTIRREGIKEEAKPCTLGRFQSLPPHPQRWDMNFFVGGPVWSLEWCPTLGGSGSCQYLALYCHWGMDDRHKVDGVHPGPALLQLWSLGPLDMENSCDSGPVFSYGIAVDHGCIWDMKFCPSGGWELPCTSRKSLQMARLGLLAAAFSSGHIEIYSLPHPESLYSHRKSQVKAQDLWEHTVCKVDCVVRLQVGSIKACTPGESGQCFTLAWHPAKPHQYLAAGFYDGTVSIWDLKTKSVLQRVRQGRVIKQYPFLSFLSHDHAVRSVEWCKADGNFLVTSGNDRRLKFWDLRRLPEPINNMKRFQSTELSWLLPYSGVAVAQDNCYASHGLCGIHYVDSGFLGYKPYFVTPRKGTVWSVSGSDWLSSIAAGDVTGEVIVIVLPNLNVTSVNTKRPADRRFPVYKADFLPHVSPESTQPGTELPAGPLAESSEWGHLKPKSFRAAAGRFGLLFQDMDMRDFKRLLSREPVKRMHANENKGDLNMERVQIEAVHKVRFSPNLDTHAWVASGGHSGLVRIHCIQGLMTSVGQKLIQEKSSQFRAMFQSEPIRECDFNPEVQHCVVQV</sequence>
<evidence type="ECO:0000313" key="16">
    <source>
        <dbReference type="Ensembl" id="ENSXETP00000105838"/>
    </source>
</evidence>
<reference evidence="16" key="4">
    <citation type="submission" date="2021-03" db="UniProtKB">
        <authorList>
            <consortium name="Ensembl"/>
        </authorList>
    </citation>
    <scope>IDENTIFICATION</scope>
</reference>
<evidence type="ECO:0000256" key="4">
    <source>
        <dbReference type="ARBA" id="ARBA00022737"/>
    </source>
</evidence>
<reference evidence="15" key="1">
    <citation type="submission" date="2009-11" db="EMBL/GenBank/DDBJ databases">
        <authorList>
            <consortium name="US DOE Joint Genome Institute (JGI-PGF)"/>
            <person name="Ottilar R."/>
            <person name="Schmutz J."/>
            <person name="Salamov A."/>
            <person name="Cheng J.F."/>
            <person name="Lucas S."/>
            <person name="Pitluck S."/>
            <person name="Gundlach H."/>
            <person name="Guo Y."/>
            <person name="Haberer G."/>
            <person name="Nasrallah J."/>
            <person name="Mayer K.F.X."/>
            <person name="van de Peer Y."/>
            <person name="Weigel D."/>
            <person name="Grigoriev I.V."/>
        </authorList>
    </citation>
    <scope>NUCLEOTIDE SEQUENCE</scope>
    <source>
        <strain evidence="15">Nigerian</strain>
    </source>
</reference>
<keyword evidence="6" id="KW-0539">Nucleus</keyword>
<feature type="region of interest" description="Disordered" evidence="13">
    <location>
        <begin position="304"/>
        <end position="347"/>
    </location>
</feature>
<feature type="repeat" description="WD" evidence="12">
    <location>
        <begin position="714"/>
        <end position="749"/>
    </location>
</feature>
<evidence type="ECO:0000256" key="5">
    <source>
        <dbReference type="ARBA" id="ARBA00023163"/>
    </source>
</evidence>
<protein>
    <recommendedName>
        <fullName evidence="9">General transcription factor 3C polypeptide 2</fullName>
    </recommendedName>
    <alternativeName>
        <fullName evidence="10">TF3C-beta</fullName>
    </alternativeName>
    <alternativeName>
        <fullName evidence="11">Transcription factor IIIC subunit beta</fullName>
    </alternativeName>
</protein>
<dbReference type="InterPro" id="IPR036322">
    <property type="entry name" value="WD40_repeat_dom_sf"/>
</dbReference>
<dbReference type="InterPro" id="IPR015943">
    <property type="entry name" value="WD40/YVTN_repeat-like_dom_sf"/>
</dbReference>
<dbReference type="FunFam" id="2.130.10.10:FF:000311">
    <property type="entry name" value="general transcription factor 3C polypeptide 2"/>
    <property type="match status" value="1"/>
</dbReference>
<evidence type="ECO:0000256" key="12">
    <source>
        <dbReference type="PROSITE-ProRule" id="PRU00221"/>
    </source>
</evidence>
<evidence type="ECO:0000256" key="8">
    <source>
        <dbReference type="ARBA" id="ARBA00063334"/>
    </source>
</evidence>
<dbReference type="GeneTree" id="ENSGT00390000018632"/>
<dbReference type="Gene3D" id="2.130.10.10">
    <property type="entry name" value="YVTN repeat-like/Quinoprotein amine dehydrogenase"/>
    <property type="match status" value="1"/>
</dbReference>
<feature type="repeat" description="WD" evidence="12">
    <location>
        <begin position="656"/>
        <end position="699"/>
    </location>
</feature>
<proteinExistence type="predicted"/>
<evidence type="ECO:0000256" key="1">
    <source>
        <dbReference type="ARBA" id="ARBA00004123"/>
    </source>
</evidence>
<feature type="region of interest" description="Disordered" evidence="13">
    <location>
        <begin position="267"/>
        <end position="288"/>
    </location>
</feature>
<evidence type="ECO:0000256" key="2">
    <source>
        <dbReference type="ARBA" id="ARBA00022553"/>
    </source>
</evidence>
<dbReference type="SMART" id="SM00320">
    <property type="entry name" value="WD40"/>
    <property type="match status" value="4"/>
</dbReference>
<dbReference type="Ensembl" id="ENSXETT00000122321">
    <property type="protein sequence ID" value="ENSXETP00000105838"/>
    <property type="gene ID" value="ENSXETG00000020964"/>
</dbReference>
<dbReference type="GO" id="GO:0005634">
    <property type="term" value="C:nucleus"/>
    <property type="evidence" value="ECO:0007669"/>
    <property type="project" value="UniProtKB-SubCell"/>
</dbReference>
<dbReference type="PANTHER" id="PTHR15052">
    <property type="entry name" value="RNA POLYMERASE III TRANSCRIPTION INITIATION FACTOR COMPLEX SUBUNIT"/>
    <property type="match status" value="1"/>
</dbReference>
<dbReference type="InterPro" id="IPR052416">
    <property type="entry name" value="GTF3C_component"/>
</dbReference>
<name>A0A1B8XY39_XENTR</name>
<dbReference type="InterPro" id="IPR019775">
    <property type="entry name" value="WD40_repeat_CS"/>
</dbReference>
<evidence type="ECO:0000313" key="15">
    <source>
        <dbReference type="EMBL" id="OCA15587.1"/>
    </source>
</evidence>
<feature type="region of interest" description="Disordered" evidence="13">
    <location>
        <begin position="221"/>
        <end position="240"/>
    </location>
</feature>
<reference evidence="15" key="3">
    <citation type="submission" date="2016-05" db="EMBL/GenBank/DDBJ databases">
        <title>WGS assembly of Xenopus tropicalis.</title>
        <authorList>
            <person name="Sessions A."/>
            <person name="Jenkins J."/>
            <person name="Mitros T."/>
            <person name="Lyons J.T."/>
            <person name="Dichmann D.S."/>
            <person name="Robert J."/>
            <person name="Harland R.M."/>
            <person name="Rokhsar D.S."/>
        </authorList>
    </citation>
    <scope>NUCLEOTIDE SEQUENCE</scope>
    <source>
        <strain evidence="15">Nigerian</strain>
    </source>
</reference>
<evidence type="ECO:0000256" key="3">
    <source>
        <dbReference type="ARBA" id="ARBA00022574"/>
    </source>
</evidence>
<dbReference type="PROSITE" id="PS50294">
    <property type="entry name" value="WD_REPEATS_REGION"/>
    <property type="match status" value="1"/>
</dbReference>
<feature type="transmembrane region" description="Helical" evidence="14">
    <location>
        <begin position="21"/>
        <end position="45"/>
    </location>
</feature>
<evidence type="ECO:0000256" key="14">
    <source>
        <dbReference type="SAM" id="Phobius"/>
    </source>
</evidence>
<dbReference type="InParanoid" id="A0A1B8XY39"/>
<comment type="function">
    <text evidence="7">Required for RNA polymerase III-mediated transcription. Component of TFIIIC that initiates transcription complex assembly on tRNA and is required for transcription of 5S rRNA and other stable nuclear and cytoplasmic RNAs. May play a direct role in stabilizing interactions of TFIIIC2 with TFIIIC1.</text>
</comment>
<keyword evidence="14" id="KW-0472">Membrane</keyword>
<dbReference type="PROSITE" id="PS50082">
    <property type="entry name" value="WD_REPEATS_2"/>
    <property type="match status" value="2"/>
</dbReference>
<keyword evidence="14" id="KW-1133">Transmembrane helix</keyword>
<dbReference type="PROSITE" id="PS00678">
    <property type="entry name" value="WD_REPEATS_1"/>
    <property type="match status" value="2"/>
</dbReference>
<dbReference type="Bgee" id="ENSXETG00000020964">
    <property type="expression patterns" value="Expressed in early embryo and 14 other cell types or tissues"/>
</dbReference>
<dbReference type="PANTHER" id="PTHR15052:SF2">
    <property type="entry name" value="GENERAL TRANSCRIPTION FACTOR 3C POLYPEPTIDE 2"/>
    <property type="match status" value="1"/>
</dbReference>
<comment type="subunit">
    <text evidence="8">Part of the TFIIIC subcomplex TFIIIC2, consisting of six subunits, GTF3C1, GTF3C2, GTF3C3, GTF3C4, GTF3C5 and GTF3C6.</text>
</comment>
<dbReference type="Pfam" id="PF00400">
    <property type="entry name" value="WD40"/>
    <property type="match status" value="2"/>
</dbReference>
<keyword evidence="5" id="KW-0804">Transcription</keyword>
<evidence type="ECO:0000256" key="10">
    <source>
        <dbReference type="ARBA" id="ARBA00077594"/>
    </source>
</evidence>
<evidence type="ECO:0000256" key="13">
    <source>
        <dbReference type="SAM" id="MobiDB-lite"/>
    </source>
</evidence>
<evidence type="ECO:0000256" key="11">
    <source>
        <dbReference type="ARBA" id="ARBA00080928"/>
    </source>
</evidence>
<evidence type="ECO:0000256" key="9">
    <source>
        <dbReference type="ARBA" id="ARBA00069550"/>
    </source>
</evidence>
<keyword evidence="4" id="KW-0677">Repeat</keyword>
<keyword evidence="14" id="KW-0812">Transmembrane</keyword>
<keyword evidence="3 12" id="KW-0853">WD repeat</keyword>